<dbReference type="PATRIC" id="fig|29488.15.peg.3320"/>
<feature type="domain" description="HTH cro/C1-type" evidence="4">
    <location>
        <begin position="32"/>
        <end position="73"/>
    </location>
</feature>
<proteinExistence type="predicted"/>
<keyword evidence="1" id="KW-0805">Transcription regulation</keyword>
<dbReference type="InterPro" id="IPR015927">
    <property type="entry name" value="Peptidase_S24_S26A/B/C"/>
</dbReference>
<dbReference type="InterPro" id="IPR036286">
    <property type="entry name" value="LexA/Signal_pep-like_sf"/>
</dbReference>
<dbReference type="Pfam" id="PF00717">
    <property type="entry name" value="Peptidase_S24"/>
    <property type="match status" value="1"/>
</dbReference>
<dbReference type="PANTHER" id="PTHR40661">
    <property type="match status" value="1"/>
</dbReference>
<comment type="caution">
    <text evidence="5">The sequence shown here is derived from an EMBL/GenBank/DDBJ whole genome shotgun (WGS) entry which is preliminary data.</text>
</comment>
<sequence length="228" mass="25333">MVQTEKVRKEFADRLALACKKFGLDEHGRGVALAKALGVTPKAASKWLNAESLPRQATMKGIADYLRVDLAWLQLGIAKNTDEQGKVEYVGKLKNGLVRVVGEAVLGIDGAVDMVEFHAGWLRICSSDRDAYGLKVKGDSMWPRIQSGEFVVIEPNTPVHPGDEVFVRTNNGHNMIKIMNITRNGDYQFSSINSDHRPITIPKNDVAMIHYVSAIIKNTRYIDDDDII</sequence>
<organism evidence="5 6">
    <name type="scientific">Photorhabdus namnaonensis</name>
    <dbReference type="NCBI Taxonomy" id="1851568"/>
    <lineage>
        <taxon>Bacteria</taxon>
        <taxon>Pseudomonadati</taxon>
        <taxon>Pseudomonadota</taxon>
        <taxon>Gammaproteobacteria</taxon>
        <taxon>Enterobacterales</taxon>
        <taxon>Morganellaceae</taxon>
        <taxon>Photorhabdus</taxon>
    </lineage>
</organism>
<dbReference type="SUPFAM" id="SSF51306">
    <property type="entry name" value="LexA/Signal peptidase"/>
    <property type="match status" value="1"/>
</dbReference>
<gene>
    <name evidence="5" type="primary">lexA_2</name>
    <name evidence="5" type="ORF">Phpb_03018</name>
</gene>
<dbReference type="Gene3D" id="2.10.109.10">
    <property type="entry name" value="Umud Fragment, subunit A"/>
    <property type="match status" value="1"/>
</dbReference>
<dbReference type="AlphaFoldDB" id="A0A1B8YFH2"/>
<keyword evidence="6" id="KW-1185">Reference proteome</keyword>
<keyword evidence="3" id="KW-0804">Transcription</keyword>
<dbReference type="GO" id="GO:0003677">
    <property type="term" value="F:DNA binding"/>
    <property type="evidence" value="ECO:0007669"/>
    <property type="project" value="UniProtKB-KW"/>
</dbReference>
<evidence type="ECO:0000313" key="5">
    <source>
        <dbReference type="EMBL" id="OCA53914.1"/>
    </source>
</evidence>
<dbReference type="GO" id="GO:0004252">
    <property type="term" value="F:serine-type endopeptidase activity"/>
    <property type="evidence" value="ECO:0007669"/>
    <property type="project" value="UniProtKB-EC"/>
</dbReference>
<name>A0A1B8YFH2_9GAMM</name>
<protein>
    <submittedName>
        <fullName evidence="5">LexA repressor</fullName>
        <ecNumber evidence="5">3.4.21.88</ecNumber>
    </submittedName>
</protein>
<dbReference type="RefSeq" id="WP_065391038.1">
    <property type="nucleotide sequence ID" value="NZ_CAWMQN010000077.1"/>
</dbReference>
<dbReference type="PROSITE" id="PS50943">
    <property type="entry name" value="HTH_CROC1"/>
    <property type="match status" value="1"/>
</dbReference>
<dbReference type="Gene3D" id="1.10.260.40">
    <property type="entry name" value="lambda repressor-like DNA-binding domains"/>
    <property type="match status" value="1"/>
</dbReference>
<evidence type="ECO:0000256" key="2">
    <source>
        <dbReference type="ARBA" id="ARBA00023125"/>
    </source>
</evidence>
<dbReference type="InterPro" id="IPR039418">
    <property type="entry name" value="LexA-like"/>
</dbReference>
<dbReference type="Proteomes" id="UP000092665">
    <property type="component" value="Unassembled WGS sequence"/>
</dbReference>
<evidence type="ECO:0000256" key="3">
    <source>
        <dbReference type="ARBA" id="ARBA00023163"/>
    </source>
</evidence>
<dbReference type="PANTHER" id="PTHR40661:SF3">
    <property type="entry name" value="FELS-1 PROPHAGE TRANSCRIPTIONAL REGULATOR"/>
    <property type="match status" value="1"/>
</dbReference>
<dbReference type="Pfam" id="PF01381">
    <property type="entry name" value="HTH_3"/>
    <property type="match status" value="1"/>
</dbReference>
<keyword evidence="2" id="KW-0238">DNA-binding</keyword>
<dbReference type="EC" id="3.4.21.88" evidence="5"/>
<dbReference type="EMBL" id="LOIC01000077">
    <property type="protein sequence ID" value="OCA53914.1"/>
    <property type="molecule type" value="Genomic_DNA"/>
</dbReference>
<reference evidence="6" key="1">
    <citation type="submission" date="2015-11" db="EMBL/GenBank/DDBJ databases">
        <authorList>
            <person name="Tobias N.J."/>
            <person name="Mishra B."/>
            <person name="Gupta D.K."/>
            <person name="Thines M."/>
            <person name="Stinear T.P."/>
            <person name="Bode H.B."/>
        </authorList>
    </citation>
    <scope>NUCLEOTIDE SEQUENCE [LARGE SCALE GENOMIC DNA]</scope>
    <source>
        <strain evidence="6">PB45.5</strain>
    </source>
</reference>
<evidence type="ECO:0000313" key="6">
    <source>
        <dbReference type="Proteomes" id="UP000092665"/>
    </source>
</evidence>
<dbReference type="SMART" id="SM00530">
    <property type="entry name" value="HTH_XRE"/>
    <property type="match status" value="1"/>
</dbReference>
<dbReference type="InterPro" id="IPR001387">
    <property type="entry name" value="Cro/C1-type_HTH"/>
</dbReference>
<keyword evidence="5" id="KW-0378">Hydrolase</keyword>
<dbReference type="InterPro" id="IPR010982">
    <property type="entry name" value="Lambda_DNA-bd_dom_sf"/>
</dbReference>
<evidence type="ECO:0000259" key="4">
    <source>
        <dbReference type="PROSITE" id="PS50943"/>
    </source>
</evidence>
<dbReference type="SUPFAM" id="SSF47413">
    <property type="entry name" value="lambda repressor-like DNA-binding domains"/>
    <property type="match status" value="1"/>
</dbReference>
<dbReference type="CDD" id="cd00093">
    <property type="entry name" value="HTH_XRE"/>
    <property type="match status" value="1"/>
</dbReference>
<evidence type="ECO:0000256" key="1">
    <source>
        <dbReference type="ARBA" id="ARBA00023015"/>
    </source>
</evidence>
<accession>A0A1B8YFH2</accession>
<dbReference type="CDD" id="cd06529">
    <property type="entry name" value="S24_LexA-like"/>
    <property type="match status" value="1"/>
</dbReference>